<dbReference type="STRING" id="698492.A0A0E9NRZ1"/>
<reference evidence="7 8" key="3">
    <citation type="journal article" date="2015" name="Genome Announc.">
        <title>Draft Genome Sequence of the Archiascomycetous Yeast Saitoella complicata.</title>
        <authorList>
            <person name="Yamauchi K."/>
            <person name="Kondo S."/>
            <person name="Hamamoto M."/>
            <person name="Takahashi Y."/>
            <person name="Ogura Y."/>
            <person name="Hayashi T."/>
            <person name="Nishida H."/>
        </authorList>
    </citation>
    <scope>NUCLEOTIDE SEQUENCE [LARGE SCALE GENOMIC DNA]</scope>
    <source>
        <strain evidence="7 8">NRRL Y-17804</strain>
    </source>
</reference>
<dbReference type="PANTHER" id="PTHR21964">
    <property type="entry name" value="BREAST CANCER METASTASIS-SUPPRESSOR 1"/>
    <property type="match status" value="1"/>
</dbReference>
<protein>
    <submittedName>
        <fullName evidence="7">Uncharacterized protein</fullName>
    </submittedName>
</protein>
<keyword evidence="5" id="KW-0539">Nucleus</keyword>
<dbReference type="GO" id="GO:0005654">
    <property type="term" value="C:nucleoplasm"/>
    <property type="evidence" value="ECO:0007669"/>
    <property type="project" value="UniProtKB-ARBA"/>
</dbReference>
<evidence type="ECO:0000256" key="2">
    <source>
        <dbReference type="ARBA" id="ARBA00022491"/>
    </source>
</evidence>
<keyword evidence="4" id="KW-0804">Transcription</keyword>
<dbReference type="GO" id="GO:0010468">
    <property type="term" value="P:regulation of gene expression"/>
    <property type="evidence" value="ECO:0007669"/>
    <property type="project" value="UniProtKB-ARBA"/>
</dbReference>
<evidence type="ECO:0000256" key="1">
    <source>
        <dbReference type="ARBA" id="ARBA00004123"/>
    </source>
</evidence>
<keyword evidence="3" id="KW-0805">Transcription regulation</keyword>
<proteinExistence type="predicted"/>
<organism evidence="7 8">
    <name type="scientific">Saitoella complicata (strain BCRC 22490 / CBS 7301 / JCM 7358 / NBRC 10748 / NRRL Y-17804)</name>
    <dbReference type="NCBI Taxonomy" id="698492"/>
    <lineage>
        <taxon>Eukaryota</taxon>
        <taxon>Fungi</taxon>
        <taxon>Dikarya</taxon>
        <taxon>Ascomycota</taxon>
        <taxon>Taphrinomycotina</taxon>
        <taxon>Taphrinomycotina incertae sedis</taxon>
        <taxon>Saitoella</taxon>
    </lineage>
</organism>
<dbReference type="Pfam" id="PF08598">
    <property type="entry name" value="Sds3"/>
    <property type="match status" value="1"/>
</dbReference>
<dbReference type="InterPro" id="IPR013907">
    <property type="entry name" value="Sds3"/>
</dbReference>
<name>A0A0E9NRZ1_SAICN</name>
<feature type="compositionally biased region" description="Basic and acidic residues" evidence="6">
    <location>
        <begin position="67"/>
        <end position="78"/>
    </location>
</feature>
<evidence type="ECO:0000313" key="8">
    <source>
        <dbReference type="Proteomes" id="UP000033140"/>
    </source>
</evidence>
<evidence type="ECO:0000313" key="7">
    <source>
        <dbReference type="EMBL" id="GAO52523.1"/>
    </source>
</evidence>
<evidence type="ECO:0000256" key="5">
    <source>
        <dbReference type="ARBA" id="ARBA00023242"/>
    </source>
</evidence>
<comment type="subcellular location">
    <subcellularLocation>
        <location evidence="1">Nucleus</location>
    </subcellularLocation>
</comment>
<evidence type="ECO:0000256" key="4">
    <source>
        <dbReference type="ARBA" id="ARBA00023163"/>
    </source>
</evidence>
<dbReference type="Proteomes" id="UP000033140">
    <property type="component" value="Unassembled WGS sequence"/>
</dbReference>
<evidence type="ECO:0000256" key="6">
    <source>
        <dbReference type="SAM" id="MobiDB-lite"/>
    </source>
</evidence>
<feature type="compositionally biased region" description="Basic and acidic residues" evidence="6">
    <location>
        <begin position="101"/>
        <end position="111"/>
    </location>
</feature>
<dbReference type="EMBL" id="BACD03000072">
    <property type="protein sequence ID" value="GAO52523.1"/>
    <property type="molecule type" value="Genomic_DNA"/>
</dbReference>
<accession>A0A0E9NRZ1</accession>
<keyword evidence="2" id="KW-0678">Repressor</keyword>
<evidence type="ECO:0000256" key="3">
    <source>
        <dbReference type="ARBA" id="ARBA00023015"/>
    </source>
</evidence>
<comment type="caution">
    <text evidence="7">The sequence shown here is derived from an EMBL/GenBank/DDBJ whole genome shotgun (WGS) entry which is preliminary data.</text>
</comment>
<sequence length="350" mass="39857">MAIAIVEVAIVVSLALRAHPHHHHYFSDYTFYFIPEPIATDTQSLPQNNQNRPTTRLIQSSAGCYSEHQHGPRTETKRRDRAHQRPRRRRLIGQSHTPPAESKKDKKRRDLGDRLSTLTASFYNSREAQFRQTLSNLQAELESLHDGTHPLFVDGVADLGVARDEELVRLHCMRDYALERADAEYEREVEAAEQEYIEKKRSIREKVLAGLISRRQRIREDKELVDISTDSNLLLSITSMSDAIGATDMLPAESARKSRRNMPGRALEELLGSSSNGKKRKGTPLVDEWGMEKEKQRTGRPEREKAFSFQGQAKEIDINEDLMYIRKITGKKPVRAAAEANGNGHKGLKK</sequence>
<gene>
    <name evidence="7" type="ORF">G7K_6597-t1</name>
</gene>
<feature type="compositionally biased region" description="Basic residues" evidence="6">
    <location>
        <begin position="79"/>
        <end position="91"/>
    </location>
</feature>
<feature type="compositionally biased region" description="Basic and acidic residues" evidence="6">
    <location>
        <begin position="290"/>
        <end position="306"/>
    </location>
</feature>
<reference evidence="7 8" key="2">
    <citation type="journal article" date="2014" name="J. Gen. Appl. Microbiol.">
        <title>The early diverging ascomycetous budding yeast Saitoella complicata has three histone deacetylases belonging to the Clr6, Hos2, and Rpd3 lineages.</title>
        <authorList>
            <person name="Nishida H."/>
            <person name="Matsumoto T."/>
            <person name="Kondo S."/>
            <person name="Hamamoto M."/>
            <person name="Yoshikawa H."/>
        </authorList>
    </citation>
    <scope>NUCLEOTIDE SEQUENCE [LARGE SCALE GENOMIC DNA]</scope>
    <source>
        <strain evidence="7 8">NRRL Y-17804</strain>
    </source>
</reference>
<dbReference type="SMART" id="SM01401">
    <property type="entry name" value="Sds3"/>
    <property type="match status" value="1"/>
</dbReference>
<feature type="region of interest" description="Disordered" evidence="6">
    <location>
        <begin position="61"/>
        <end position="111"/>
    </location>
</feature>
<reference evidence="7 8" key="1">
    <citation type="journal article" date="2011" name="J. Gen. Appl. Microbiol.">
        <title>Draft genome sequencing of the enigmatic yeast Saitoella complicata.</title>
        <authorList>
            <person name="Nishida H."/>
            <person name="Hamamoto M."/>
            <person name="Sugiyama J."/>
        </authorList>
    </citation>
    <scope>NUCLEOTIDE SEQUENCE [LARGE SCALE GENOMIC DNA]</scope>
    <source>
        <strain evidence="7 8">NRRL Y-17804</strain>
    </source>
</reference>
<dbReference type="AlphaFoldDB" id="A0A0E9NRZ1"/>
<keyword evidence="8" id="KW-1185">Reference proteome</keyword>
<feature type="region of interest" description="Disordered" evidence="6">
    <location>
        <begin position="269"/>
        <end position="311"/>
    </location>
</feature>
<dbReference type="OMA" id="FISCICK"/>